<sequence length="102" mass="10916">MSISNPPSYGILHLFSTRSPALATRPRLVNFGKLPRLRSSEGEPRAPTASLASPSNDSWDSKKPTDQSDEEEGAPRGRRGSQVGLRDGETAPKTQVLATGSK</sequence>
<feature type="compositionally biased region" description="Polar residues" evidence="1">
    <location>
        <begin position="92"/>
        <end position="102"/>
    </location>
</feature>
<evidence type="ECO:0000256" key="1">
    <source>
        <dbReference type="SAM" id="MobiDB-lite"/>
    </source>
</evidence>
<dbReference type="RefSeq" id="XP_043185037.1">
    <property type="nucleotide sequence ID" value="XM_043331527.1"/>
</dbReference>
<accession>A0A8H8P451</accession>
<feature type="region of interest" description="Disordered" evidence="1">
    <location>
        <begin position="29"/>
        <end position="102"/>
    </location>
</feature>
<dbReference type="EMBL" id="CP059669">
    <property type="protein sequence ID" value="QRW24800.1"/>
    <property type="molecule type" value="Genomic_DNA"/>
</dbReference>
<name>A0A8H8P451_9AGAM</name>
<organism evidence="2 3">
    <name type="scientific">Rhizoctonia solani</name>
    <dbReference type="NCBI Taxonomy" id="456999"/>
    <lineage>
        <taxon>Eukaryota</taxon>
        <taxon>Fungi</taxon>
        <taxon>Dikarya</taxon>
        <taxon>Basidiomycota</taxon>
        <taxon>Agaricomycotina</taxon>
        <taxon>Agaricomycetes</taxon>
        <taxon>Cantharellales</taxon>
        <taxon>Ceratobasidiaceae</taxon>
        <taxon>Rhizoctonia</taxon>
    </lineage>
</organism>
<dbReference type="AlphaFoldDB" id="A0A8H8P451"/>
<dbReference type="Proteomes" id="UP000650533">
    <property type="component" value="Chromosome 12"/>
</dbReference>
<dbReference type="GeneID" id="67033990"/>
<evidence type="ECO:0000313" key="3">
    <source>
        <dbReference type="Proteomes" id="UP000650533"/>
    </source>
</evidence>
<reference evidence="2" key="1">
    <citation type="submission" date="2020-05" db="EMBL/GenBank/DDBJ databases">
        <title>Evolutionary and genomic comparisons of hybrid uninucleate and nonhybrid Rhizoctonia fungi.</title>
        <authorList>
            <person name="Li C."/>
            <person name="Chen X."/>
        </authorList>
    </citation>
    <scope>NUCLEOTIDE SEQUENCE</scope>
    <source>
        <strain evidence="2">AG-1 IA</strain>
    </source>
</reference>
<gene>
    <name evidence="2" type="ORF">RhiXN_11712</name>
</gene>
<proteinExistence type="predicted"/>
<protein>
    <submittedName>
        <fullName evidence="2">Uncharacterized protein</fullName>
    </submittedName>
</protein>
<dbReference type="KEGG" id="rsx:RhiXN_11712"/>
<evidence type="ECO:0000313" key="2">
    <source>
        <dbReference type="EMBL" id="QRW24800.1"/>
    </source>
</evidence>